<evidence type="ECO:0000259" key="1">
    <source>
        <dbReference type="Pfam" id="PF01593"/>
    </source>
</evidence>
<dbReference type="Proteomes" id="UP000032679">
    <property type="component" value="Unassembled WGS sequence"/>
</dbReference>
<keyword evidence="3" id="KW-1185">Reference proteome</keyword>
<dbReference type="AlphaFoldDB" id="A0A0D6MHJ6"/>
<dbReference type="Gene3D" id="3.50.50.60">
    <property type="entry name" value="FAD/NAD(P)-binding domain"/>
    <property type="match status" value="1"/>
</dbReference>
<evidence type="ECO:0000313" key="2">
    <source>
        <dbReference type="EMBL" id="GAN53119.1"/>
    </source>
</evidence>
<dbReference type="PANTHER" id="PTHR42923:SF17">
    <property type="entry name" value="AMINE OXIDASE DOMAIN-CONTAINING PROTEIN"/>
    <property type="match status" value="1"/>
</dbReference>
<protein>
    <submittedName>
        <fullName evidence="2">Amine oxidase</fullName>
    </submittedName>
</protein>
<proteinExistence type="predicted"/>
<organism evidence="2 3">
    <name type="scientific">Tanticharoenia sakaeratensis NBRC 103193</name>
    <dbReference type="NCBI Taxonomy" id="1231623"/>
    <lineage>
        <taxon>Bacteria</taxon>
        <taxon>Pseudomonadati</taxon>
        <taxon>Pseudomonadota</taxon>
        <taxon>Alphaproteobacteria</taxon>
        <taxon>Acetobacterales</taxon>
        <taxon>Acetobacteraceae</taxon>
        <taxon>Tanticharoenia</taxon>
    </lineage>
</organism>
<dbReference type="SUPFAM" id="SSF51905">
    <property type="entry name" value="FAD/NAD(P)-binding domain"/>
    <property type="match status" value="1"/>
</dbReference>
<evidence type="ECO:0000313" key="3">
    <source>
        <dbReference type="Proteomes" id="UP000032679"/>
    </source>
</evidence>
<dbReference type="Pfam" id="PF01593">
    <property type="entry name" value="Amino_oxidase"/>
    <property type="match status" value="1"/>
</dbReference>
<dbReference type="Gene3D" id="1.10.405.20">
    <property type="match status" value="1"/>
</dbReference>
<accession>A0A0D6MHJ6</accession>
<dbReference type="InterPro" id="IPR036188">
    <property type="entry name" value="FAD/NAD-bd_sf"/>
</dbReference>
<sequence>MNDNAGRMIAQAYHVYGGDGLLDAERRRIAVIGSGIGGLSCAWLLSKTHAVTVHEGAGRLGGHSNTVSVPDPDGPIPVDTGFIVYNEQTYPNLSALFAHLNVATKPADMSLSVSRGTGLSGLEYSGTGLAGLFAQKRNLLRPRFWSMLSQTLRFYRQSGHLTRATTDPSETLGTLLDRNGYGRTMQRDHLLPMAAAIWSCSPASVRDQPALAFLRFCTNHGLLQLRGRPQWRSVLGGSRVYVERLAEDIRAAPGSTIRCHAPVHAIERFADHVLVHGPDGARSYDDVVIATHAPDALALLADPLPQEQTILGALRYGPNTAILHEDPSMMPRHRAVWSSWNVKGGNSGQEAPCVTYWMNRLQHIPGERQFFVTLNPDTLPERIIARFSYEHPLFDTEALRAQNTLWDLQGQRRTWFCGAYFGAGFHEDGLQAGLAVAEALGGVRRPWQVADESGRIPTPRFVPIAARKAAA</sequence>
<feature type="domain" description="Amine oxidase" evidence="1">
    <location>
        <begin position="36"/>
        <end position="323"/>
    </location>
</feature>
<reference evidence="2 3" key="1">
    <citation type="submission" date="2012-10" db="EMBL/GenBank/DDBJ databases">
        <title>Genome sequencing of Tanticharoenia sakaeratensis NBRC 103193.</title>
        <authorList>
            <person name="Azuma Y."/>
            <person name="Hadano H."/>
            <person name="Hirakawa H."/>
            <person name="Matsushita K."/>
        </authorList>
    </citation>
    <scope>NUCLEOTIDE SEQUENCE [LARGE SCALE GENOMIC DNA]</scope>
    <source>
        <strain evidence="2 3">NBRC 103193</strain>
    </source>
</reference>
<dbReference type="STRING" id="1231623.Tasa_005_034"/>
<dbReference type="RefSeq" id="WP_241767592.1">
    <property type="nucleotide sequence ID" value="NZ_BALE01000005.1"/>
</dbReference>
<dbReference type="GO" id="GO:0016491">
    <property type="term" value="F:oxidoreductase activity"/>
    <property type="evidence" value="ECO:0007669"/>
    <property type="project" value="InterPro"/>
</dbReference>
<name>A0A0D6MHJ6_9PROT</name>
<dbReference type="PANTHER" id="PTHR42923">
    <property type="entry name" value="PROTOPORPHYRINOGEN OXIDASE"/>
    <property type="match status" value="1"/>
</dbReference>
<dbReference type="Gene3D" id="3.30.70.1990">
    <property type="match status" value="1"/>
</dbReference>
<gene>
    <name evidence="2" type="ORF">Tasa_005_034</name>
</gene>
<dbReference type="InterPro" id="IPR050464">
    <property type="entry name" value="Zeta_carotene_desat/Oxidored"/>
</dbReference>
<comment type="caution">
    <text evidence="2">The sequence shown here is derived from an EMBL/GenBank/DDBJ whole genome shotgun (WGS) entry which is preliminary data.</text>
</comment>
<dbReference type="InterPro" id="IPR002937">
    <property type="entry name" value="Amino_oxidase"/>
</dbReference>
<dbReference type="EMBL" id="BALE01000005">
    <property type="protein sequence ID" value="GAN53119.1"/>
    <property type="molecule type" value="Genomic_DNA"/>
</dbReference>